<dbReference type="InterPro" id="IPR018511">
    <property type="entry name" value="Hemolysin-typ_Ca-bd_CS"/>
</dbReference>
<name>A0ABV7FZF1_9PROT</name>
<evidence type="ECO:0000259" key="1">
    <source>
        <dbReference type="Pfam" id="PF02872"/>
    </source>
</evidence>
<dbReference type="Pfam" id="PF22494">
    <property type="entry name" value="choice_anch_I"/>
    <property type="match status" value="1"/>
</dbReference>
<dbReference type="NCBIfam" id="NF038117">
    <property type="entry name" value="choice_anch_I"/>
    <property type="match status" value="1"/>
</dbReference>
<dbReference type="PROSITE" id="PS00330">
    <property type="entry name" value="HEMOLYSIN_CALCIUM"/>
    <property type="match status" value="2"/>
</dbReference>
<dbReference type="InterPro" id="IPR006179">
    <property type="entry name" value="5_nucleotidase/apyrase"/>
</dbReference>
<dbReference type="SUPFAM" id="SSF55816">
    <property type="entry name" value="5'-nucleotidase (syn. UDP-sugar hydrolase), C-terminal domain"/>
    <property type="match status" value="1"/>
</dbReference>
<dbReference type="PANTHER" id="PTHR11575">
    <property type="entry name" value="5'-NUCLEOTIDASE-RELATED"/>
    <property type="match status" value="1"/>
</dbReference>
<dbReference type="Pfam" id="PF00353">
    <property type="entry name" value="HemolysinCabind"/>
    <property type="match status" value="2"/>
</dbReference>
<dbReference type="InterPro" id="IPR055188">
    <property type="entry name" value="Choice_anch_I"/>
</dbReference>
<comment type="caution">
    <text evidence="3">The sequence shown here is derived from an EMBL/GenBank/DDBJ whole genome shotgun (WGS) entry which is preliminary data.</text>
</comment>
<dbReference type="InterPro" id="IPR015943">
    <property type="entry name" value="WD40/YVTN_repeat-like_dom_sf"/>
</dbReference>
<dbReference type="Gene3D" id="2.130.10.10">
    <property type="entry name" value="YVTN repeat-like/Quinoprotein amine dehydrogenase"/>
    <property type="match status" value="1"/>
</dbReference>
<protein>
    <submittedName>
        <fullName evidence="3">Choice-of-anchor I family protein</fullName>
    </submittedName>
</protein>
<evidence type="ECO:0000259" key="2">
    <source>
        <dbReference type="Pfam" id="PF22494"/>
    </source>
</evidence>
<dbReference type="InterPro" id="IPR011049">
    <property type="entry name" value="Serralysin-like_metalloprot_C"/>
</dbReference>
<dbReference type="Gene3D" id="3.90.780.10">
    <property type="entry name" value="5'-Nucleotidase, C-terminal domain"/>
    <property type="match status" value="1"/>
</dbReference>
<feature type="domain" description="5'-Nucleotidase C-terminal" evidence="1">
    <location>
        <begin position="899"/>
        <end position="1102"/>
    </location>
</feature>
<dbReference type="PRINTS" id="PR00313">
    <property type="entry name" value="CABNDNGRPT"/>
</dbReference>
<dbReference type="InterPro" id="IPR011044">
    <property type="entry name" value="Quino_amine_DH_bsu"/>
</dbReference>
<dbReference type="Gene3D" id="3.60.21.10">
    <property type="match status" value="1"/>
</dbReference>
<feature type="domain" description="Choice-of-anchor I" evidence="2">
    <location>
        <begin position="18"/>
        <end position="462"/>
    </location>
</feature>
<dbReference type="SUPFAM" id="SSF56300">
    <property type="entry name" value="Metallo-dependent phosphatases"/>
    <property type="match status" value="1"/>
</dbReference>
<dbReference type="InterPro" id="IPR036907">
    <property type="entry name" value="5'-Nucleotdase_C_sf"/>
</dbReference>
<keyword evidence="4" id="KW-1185">Reference proteome</keyword>
<gene>
    <name evidence="3" type="ORF">ACFOD4_11015</name>
</gene>
<evidence type="ECO:0000313" key="4">
    <source>
        <dbReference type="Proteomes" id="UP001595593"/>
    </source>
</evidence>
<organism evidence="3 4">
    <name type="scientific">Teichococcus globiformis</name>
    <dbReference type="NCBI Taxonomy" id="2307229"/>
    <lineage>
        <taxon>Bacteria</taxon>
        <taxon>Pseudomonadati</taxon>
        <taxon>Pseudomonadota</taxon>
        <taxon>Alphaproteobacteria</taxon>
        <taxon>Acetobacterales</taxon>
        <taxon>Roseomonadaceae</taxon>
        <taxon>Roseomonas</taxon>
    </lineage>
</organism>
<dbReference type="Proteomes" id="UP001595593">
    <property type="component" value="Unassembled WGS sequence"/>
</dbReference>
<evidence type="ECO:0000313" key="3">
    <source>
        <dbReference type="EMBL" id="MFC3125595.1"/>
    </source>
</evidence>
<accession>A0ABV7FZF1</accession>
<dbReference type="RefSeq" id="WP_379596407.1">
    <property type="nucleotide sequence ID" value="NZ_JBHRTN010000010.1"/>
</dbReference>
<proteinExistence type="predicted"/>
<dbReference type="InterPro" id="IPR001343">
    <property type="entry name" value="Hemolysn_Ca-bd"/>
</dbReference>
<dbReference type="EMBL" id="JBHRTN010000010">
    <property type="protein sequence ID" value="MFC3125595.1"/>
    <property type="molecule type" value="Genomic_DNA"/>
</dbReference>
<dbReference type="InterPro" id="IPR008334">
    <property type="entry name" value="5'-Nucleotdase_C"/>
</dbReference>
<dbReference type="Pfam" id="PF02872">
    <property type="entry name" value="5_nucleotid_C"/>
    <property type="match status" value="1"/>
</dbReference>
<dbReference type="PRINTS" id="PR01607">
    <property type="entry name" value="APYRASEFAMLY"/>
</dbReference>
<dbReference type="SUPFAM" id="SSF51120">
    <property type="entry name" value="beta-Roll"/>
    <property type="match status" value="2"/>
</dbReference>
<dbReference type="Gene3D" id="2.150.10.10">
    <property type="entry name" value="Serralysin-like metalloprotease, C-terminal"/>
    <property type="match status" value="1"/>
</dbReference>
<dbReference type="InterPro" id="IPR029052">
    <property type="entry name" value="Metallo-depent_PP-like"/>
</dbReference>
<dbReference type="PANTHER" id="PTHR11575:SF24">
    <property type="entry name" value="5'-NUCLEOTIDASE"/>
    <property type="match status" value="1"/>
</dbReference>
<dbReference type="SUPFAM" id="SSF50969">
    <property type="entry name" value="YVTN repeat-like/Quinoprotein amine dehydrogenase"/>
    <property type="match status" value="1"/>
</dbReference>
<reference evidence="4" key="1">
    <citation type="journal article" date="2019" name="Int. J. Syst. Evol. Microbiol.">
        <title>The Global Catalogue of Microorganisms (GCM) 10K type strain sequencing project: providing services to taxonomists for standard genome sequencing and annotation.</title>
        <authorList>
            <consortium name="The Broad Institute Genomics Platform"/>
            <consortium name="The Broad Institute Genome Sequencing Center for Infectious Disease"/>
            <person name="Wu L."/>
            <person name="Ma J."/>
        </authorList>
    </citation>
    <scope>NUCLEOTIDE SEQUENCE [LARGE SCALE GENOMIC DNA]</scope>
    <source>
        <strain evidence="4">KCTC 52094</strain>
    </source>
</reference>
<sequence length="1441" mass="147731">MSGLVGTPLWSMDNGAGAAGGAEMVAYDAARNLVLVLGAKGIEALDAATGASRFSLSAGALGSMGTANSVAVHGDVVAASFDGAEQGGNGTVALFRLATDGGSAELIRTVKVGATPDMVTFTPDGSQLLVAIEGEPTDSYATAENGSVVGDPVGGVATIDAASGESRFSGFTGFDTEALRTAGVRIAGVEGITAKTDLEPEYIAFSADGATAFVSLQENNAIGILDVASGEWKAIHALGTKDHSLEGQGLDTNDQDGVPNVVTAPVRGLYMPDGIATFVHDGQTYLVTANEGDASEWGDYSDVARIKDVALDSGAFPNAAELQRDEDIGRLEISTADGDVDGDGQFEALYSFGGRSFSIWEVTDDGLARTYDSAELMERMLAEHAPGLLDDGRSDNKGPEPESVVMGTIDGQLYAFVALERADSVMAFAINGPTEVEYAGIIATDDAPEVIRFISAEDAPAGVGGPMLIAPNEGSGITTAHRLEIEPGGEQPGDGTYTLQILHGSDFEAGLAAVERASQFAAIVDRLEDAEANSITLSSGDNFLPGPFIAAGTDSSIEEEYQDLYAWLLGVPREQLAGLSLSPAAADIAIMNAIGLQASVFGNHEWDLGASTVAAAIGFSGKQGDIGSIGALFPYLSANLDFSGDTGMSALFTEVLLSSTNYRAIAEDLASAEAIAAAAAAPQVSPWTTIEEGGETIGVLGVTTQLLASISSPGNVLVKDPASDGGANNTDELAAILQPFVDQMMAQGINKIVLLSHLQQYELEVELAGKLSGVDVIVAGGSHAVFANEGDTLNPGDTAAEGYPLFVEGADGHTVAVVNTANEYSYVGRLVVTFDKNGNIIRDSVDPAASGAYAVSEDTVSGIWGNEDAYADGTRGGEVLKLTDAIGEVIEAKDGNVFGYSDVFLEGRRSEVRTEETNLGNLTADANLFVARQVDAGVTVSIKNGGGIRAEIGTIGTGAEAEELPPAANPAAGKATGAVSQLDIENSLRFNNALSIVTVSAEDLVKVFEHAVAGVRDGATPGSFGQVGGVAFSYDATGAAQVLNADGGVATAGGRIRTLSILDEDGAVLDTIMQNGELVGDASRAIKMVTLTYLAEGGDGYPIGLYAQDKVDLTGSAALTEGAATFADRGTEQDALAEYLAARHATPETAYGAVDAGPATDERIQNLAVREDTVPVAGERPDEGGDRILGTDGDDVLQGTAMDDRILGGAGDDILAGGDGHDQLFGGDGDDIMIGGVGNDVYHVAQPGDIVIERAGQGTDRVVSRIDYALPGNVEKLQLHGESKTGTGNAQDNVIMGNALDNVLLGEAGNDVLRGGAGGDRLDGGSGNNRLWGDGEADTFVFSSLQQGDLQRIMDFAPGEDRLEFDGAVFTALSGCGNDGTLREDALTTTGAAATGATRLIYEAASGNLYYDADGKGGEAANRIGWIGKDLDLGASDIWVG</sequence>